<dbReference type="Pfam" id="PF10517">
    <property type="entry name" value="DM13"/>
    <property type="match status" value="1"/>
</dbReference>
<evidence type="ECO:0000259" key="1">
    <source>
        <dbReference type="PROSITE" id="PS51549"/>
    </source>
</evidence>
<dbReference type="EMBL" id="VFOW01000001">
    <property type="protein sequence ID" value="TQL78923.1"/>
    <property type="molecule type" value="Genomic_DNA"/>
</dbReference>
<gene>
    <name evidence="2" type="ORF">FB566_4520</name>
</gene>
<dbReference type="InParanoid" id="A0A543B256"/>
<name>A0A543B256_9ACTN</name>
<evidence type="ECO:0000313" key="3">
    <source>
        <dbReference type="Proteomes" id="UP000317043"/>
    </source>
</evidence>
<evidence type="ECO:0000313" key="2">
    <source>
        <dbReference type="EMBL" id="TQL78923.1"/>
    </source>
</evidence>
<keyword evidence="3" id="KW-1185">Reference proteome</keyword>
<comment type="caution">
    <text evidence="2">The sequence shown here is derived from an EMBL/GenBank/DDBJ whole genome shotgun (WGS) entry which is preliminary data.</text>
</comment>
<proteinExistence type="predicted"/>
<dbReference type="PROSITE" id="PS51549">
    <property type="entry name" value="DM13"/>
    <property type="match status" value="1"/>
</dbReference>
<organism evidence="2 3">
    <name type="scientific">Stackebrandtia endophytica</name>
    <dbReference type="NCBI Taxonomy" id="1496996"/>
    <lineage>
        <taxon>Bacteria</taxon>
        <taxon>Bacillati</taxon>
        <taxon>Actinomycetota</taxon>
        <taxon>Actinomycetes</taxon>
        <taxon>Glycomycetales</taxon>
        <taxon>Glycomycetaceae</taxon>
        <taxon>Stackebrandtia</taxon>
    </lineage>
</organism>
<reference evidence="2 3" key="1">
    <citation type="submission" date="2019-06" db="EMBL/GenBank/DDBJ databases">
        <title>Sequencing the genomes of 1000 actinobacteria strains.</title>
        <authorList>
            <person name="Klenk H.-P."/>
        </authorList>
    </citation>
    <scope>NUCLEOTIDE SEQUENCE [LARGE SCALE GENOMIC DNA]</scope>
    <source>
        <strain evidence="2 3">DSM 45928</strain>
    </source>
</reference>
<dbReference type="InterPro" id="IPR019545">
    <property type="entry name" value="DM13_domain"/>
</dbReference>
<accession>A0A543B256</accession>
<protein>
    <submittedName>
        <fullName evidence="2">Electron transfer DM13</fullName>
    </submittedName>
</protein>
<dbReference type="Proteomes" id="UP000317043">
    <property type="component" value="Unassembled WGS sequence"/>
</dbReference>
<sequence>MRRLLRSPLVWSMTALLVAGAAFGLYLFQPWKLWVDVRVQEELPQVVEPRWEDPTTTPPGPILLAEGEFVSQEHATSGAAQLIEQPDGSVVLSIADLDTSNGPDLRVWLTDQSVDPDDWFVFDDGYHVELGTLKGNLGDQVYEVPADVDLDRVGSVSVWCARFSVSFGAAALEPVPPTD</sequence>
<feature type="domain" description="DM13" evidence="1">
    <location>
        <begin position="60"/>
        <end position="173"/>
    </location>
</feature>
<dbReference type="AlphaFoldDB" id="A0A543B256"/>